<name>A0A0J1CY78_9BURK</name>
<dbReference type="CDD" id="cd02210">
    <property type="entry name" value="cupin_BLR2406-like"/>
    <property type="match status" value="1"/>
</dbReference>
<dbReference type="Gene3D" id="2.60.120.10">
    <property type="entry name" value="Jelly Rolls"/>
    <property type="match status" value="1"/>
</dbReference>
<evidence type="ECO:0000259" key="1">
    <source>
        <dbReference type="Pfam" id="PF07883"/>
    </source>
</evidence>
<dbReference type="InterPro" id="IPR017102">
    <property type="entry name" value="UCP037087"/>
</dbReference>
<comment type="caution">
    <text evidence="2">The sequence shown here is derived from an EMBL/GenBank/DDBJ whole genome shotgun (WGS) entry which is preliminary data.</text>
</comment>
<evidence type="ECO:0000313" key="3">
    <source>
        <dbReference type="Proteomes" id="UP000035963"/>
    </source>
</evidence>
<accession>A0A0J1CY78</accession>
<evidence type="ECO:0000313" key="2">
    <source>
        <dbReference type="EMBL" id="KLU25507.1"/>
    </source>
</evidence>
<dbReference type="AlphaFoldDB" id="A0A0J1CY78"/>
<dbReference type="InterPro" id="IPR013096">
    <property type="entry name" value="Cupin_2"/>
</dbReference>
<proteinExistence type="predicted"/>
<dbReference type="InterPro" id="IPR011051">
    <property type="entry name" value="RmlC_Cupin_sf"/>
</dbReference>
<dbReference type="EMBL" id="AEJF01000091">
    <property type="protein sequence ID" value="KLU25507.1"/>
    <property type="molecule type" value="Genomic_DNA"/>
</dbReference>
<dbReference type="PATRIC" id="fig|908627.4.peg.3200"/>
<keyword evidence="3" id="KW-1185">Reference proteome</keyword>
<organism evidence="2 3">
    <name type="scientific">Caballeronia mineralivorans PML1(12)</name>
    <dbReference type="NCBI Taxonomy" id="908627"/>
    <lineage>
        <taxon>Bacteria</taxon>
        <taxon>Pseudomonadati</taxon>
        <taxon>Pseudomonadota</taxon>
        <taxon>Betaproteobacteria</taxon>
        <taxon>Burkholderiales</taxon>
        <taxon>Burkholderiaceae</taxon>
        <taxon>Caballeronia</taxon>
    </lineage>
</organism>
<dbReference type="SUPFAM" id="SSF51182">
    <property type="entry name" value="RmlC-like cupins"/>
    <property type="match status" value="1"/>
</dbReference>
<feature type="domain" description="Cupin type-2" evidence="1">
    <location>
        <begin position="48"/>
        <end position="118"/>
    </location>
</feature>
<dbReference type="Proteomes" id="UP000035963">
    <property type="component" value="Unassembled WGS sequence"/>
</dbReference>
<sequence>MNISAHKPDTPTCQLVQAGPQFEGKQGLTYAVGISAESVGSKHMHLQLATIPPGVRAKAHLHAEHETAIYQLSGVSGCWYGERLEQHVVVRAGDFFYIPAGVPHVPYNASADEPCVAVIARTDPNEQESVTMRSDLDALPDWSSVTPLPL</sequence>
<reference evidence="2 3" key="1">
    <citation type="journal article" date="2015" name="Genome Announc.">
        <title>Draft Genome Sequence of Burkholderia sp. Strain PML1(12), an Ectomycorrhizosphere-Inhabiting Bacterium with Effective Mineral-Weathering Ability.</title>
        <authorList>
            <person name="Uroz S."/>
            <person name="Oger P."/>
        </authorList>
    </citation>
    <scope>NUCLEOTIDE SEQUENCE [LARGE SCALE GENOMIC DNA]</scope>
    <source>
        <strain evidence="3">PML1(12)</strain>
    </source>
</reference>
<protein>
    <submittedName>
        <fullName evidence="2">Cupin</fullName>
    </submittedName>
</protein>
<dbReference type="InterPro" id="IPR014710">
    <property type="entry name" value="RmlC-like_jellyroll"/>
</dbReference>
<gene>
    <name evidence="2" type="ORF">EOS_14365</name>
</gene>
<dbReference type="OrthoDB" id="3620182at2"/>
<dbReference type="PIRSF" id="PIRSF037087">
    <property type="entry name" value="UCP037087"/>
    <property type="match status" value="1"/>
</dbReference>
<dbReference type="Pfam" id="PF07883">
    <property type="entry name" value="Cupin_2"/>
    <property type="match status" value="1"/>
</dbReference>
<dbReference type="RefSeq" id="WP_047847322.1">
    <property type="nucleotide sequence ID" value="NZ_AEJF01000091.1"/>
</dbReference>